<dbReference type="PROSITE" id="PS50175">
    <property type="entry name" value="ASP_PROT_RETROV"/>
    <property type="match status" value="1"/>
</dbReference>
<dbReference type="InterPro" id="IPR001995">
    <property type="entry name" value="Peptidase_A2_cat"/>
</dbReference>
<name>A0A9X3S2Z3_9ACTN</name>
<dbReference type="GO" id="GO:0004190">
    <property type="term" value="F:aspartic-type endopeptidase activity"/>
    <property type="evidence" value="ECO:0007669"/>
    <property type="project" value="InterPro"/>
</dbReference>
<organism evidence="3 4">
    <name type="scientific">Solirubrobacter ginsenosidimutans</name>
    <dbReference type="NCBI Taxonomy" id="490573"/>
    <lineage>
        <taxon>Bacteria</taxon>
        <taxon>Bacillati</taxon>
        <taxon>Actinomycetota</taxon>
        <taxon>Thermoleophilia</taxon>
        <taxon>Solirubrobacterales</taxon>
        <taxon>Solirubrobacteraceae</taxon>
        <taxon>Solirubrobacter</taxon>
    </lineage>
</organism>
<keyword evidence="1" id="KW-0040">ANK repeat</keyword>
<dbReference type="SUPFAM" id="SSF48403">
    <property type="entry name" value="Ankyrin repeat"/>
    <property type="match status" value="1"/>
</dbReference>
<dbReference type="InterPro" id="IPR036770">
    <property type="entry name" value="Ankyrin_rpt-contain_sf"/>
</dbReference>
<proteinExistence type="predicted"/>
<dbReference type="PROSITE" id="PS50297">
    <property type="entry name" value="ANK_REP_REGION"/>
    <property type="match status" value="1"/>
</dbReference>
<dbReference type="SMART" id="SM00248">
    <property type="entry name" value="ANK"/>
    <property type="match status" value="2"/>
</dbReference>
<comment type="caution">
    <text evidence="3">The sequence shown here is derived from an EMBL/GenBank/DDBJ whole genome shotgun (WGS) entry which is preliminary data.</text>
</comment>
<dbReference type="AlphaFoldDB" id="A0A9X3S2Z3"/>
<accession>A0A9X3S2Z3</accession>
<feature type="repeat" description="ANK" evidence="1">
    <location>
        <begin position="194"/>
        <end position="226"/>
    </location>
</feature>
<dbReference type="PROSITE" id="PS50088">
    <property type="entry name" value="ANK_REPEAT"/>
    <property type="match status" value="1"/>
</dbReference>
<dbReference type="Pfam" id="PF12796">
    <property type="entry name" value="Ank_2"/>
    <property type="match status" value="1"/>
</dbReference>
<dbReference type="Gene3D" id="1.25.40.20">
    <property type="entry name" value="Ankyrin repeat-containing domain"/>
    <property type="match status" value="1"/>
</dbReference>
<evidence type="ECO:0000313" key="3">
    <source>
        <dbReference type="EMBL" id="MDA0165120.1"/>
    </source>
</evidence>
<keyword evidence="4" id="KW-1185">Reference proteome</keyword>
<dbReference type="GO" id="GO:0006508">
    <property type="term" value="P:proteolysis"/>
    <property type="evidence" value="ECO:0007669"/>
    <property type="project" value="InterPro"/>
</dbReference>
<sequence>MFAEAVNAIDSGDLGALQALLSAHPQLLRQRLENGRDDYFARPYLLWFVAENPIRTGTLPANIVELTRVLLDAGAEGRDYALGLIVSGQVPRECGVQLSLIDVLVDAGAGPDCLDSALAHSENAAAERLLERGARETLVASVCLGRPYDLAASTADERQTALAGAALHGRAGAIRDLIAAGVDIDAFNPPGWHSHSTALHSAVVSRSAEAVQALIDAGADRTIKDTLFDGTPDDWAAYLSPT</sequence>
<feature type="domain" description="Peptidase A2" evidence="2">
    <location>
        <begin position="211"/>
        <end position="223"/>
    </location>
</feature>
<evidence type="ECO:0000259" key="2">
    <source>
        <dbReference type="PROSITE" id="PS50175"/>
    </source>
</evidence>
<dbReference type="InterPro" id="IPR002110">
    <property type="entry name" value="Ankyrin_rpt"/>
</dbReference>
<reference evidence="3" key="1">
    <citation type="submission" date="2022-10" db="EMBL/GenBank/DDBJ databases">
        <title>The WGS of Solirubrobacter ginsenosidimutans DSM 21036.</title>
        <authorList>
            <person name="Jiang Z."/>
        </authorList>
    </citation>
    <scope>NUCLEOTIDE SEQUENCE</scope>
    <source>
        <strain evidence="3">DSM 21036</strain>
    </source>
</reference>
<dbReference type="EMBL" id="JAPDOD010000042">
    <property type="protein sequence ID" value="MDA0165120.1"/>
    <property type="molecule type" value="Genomic_DNA"/>
</dbReference>
<protein>
    <recommendedName>
        <fullName evidence="2">Peptidase A2 domain-containing protein</fullName>
    </recommendedName>
</protein>
<evidence type="ECO:0000313" key="4">
    <source>
        <dbReference type="Proteomes" id="UP001149140"/>
    </source>
</evidence>
<evidence type="ECO:0000256" key="1">
    <source>
        <dbReference type="PROSITE-ProRule" id="PRU00023"/>
    </source>
</evidence>
<dbReference type="RefSeq" id="WP_270044377.1">
    <property type="nucleotide sequence ID" value="NZ_JAPDOD010000042.1"/>
</dbReference>
<dbReference type="Proteomes" id="UP001149140">
    <property type="component" value="Unassembled WGS sequence"/>
</dbReference>
<gene>
    <name evidence="3" type="ORF">OM076_32930</name>
</gene>